<evidence type="ECO:0000313" key="1">
    <source>
        <dbReference type="EMBL" id="GBM77222.1"/>
    </source>
</evidence>
<gene>
    <name evidence="1" type="ORF">AVEN_146060_1</name>
</gene>
<reference evidence="1 2" key="1">
    <citation type="journal article" date="2019" name="Sci. Rep.">
        <title>Orb-weaving spider Araneus ventricosus genome elucidates the spidroin gene catalogue.</title>
        <authorList>
            <person name="Kono N."/>
            <person name="Nakamura H."/>
            <person name="Ohtoshi R."/>
            <person name="Moran D.A.P."/>
            <person name="Shinohara A."/>
            <person name="Yoshida Y."/>
            <person name="Fujiwara M."/>
            <person name="Mori M."/>
            <person name="Tomita M."/>
            <person name="Arakawa K."/>
        </authorList>
    </citation>
    <scope>NUCLEOTIDE SEQUENCE [LARGE SCALE GENOMIC DNA]</scope>
</reference>
<evidence type="ECO:0000313" key="2">
    <source>
        <dbReference type="Proteomes" id="UP000499080"/>
    </source>
</evidence>
<protein>
    <submittedName>
        <fullName evidence="1">Uncharacterized protein</fullName>
    </submittedName>
</protein>
<comment type="caution">
    <text evidence="1">The sequence shown here is derived from an EMBL/GenBank/DDBJ whole genome shotgun (WGS) entry which is preliminary data.</text>
</comment>
<sequence>MSIWQPWLRDVIRINKIGGEGLPQLGASSSDLFVFALKMSIWQPWLRDVIRLTRIGGEGLPQLGAPSSYLFVFAAAWADTFSLSFRRAITTWSGPACE</sequence>
<proteinExistence type="predicted"/>
<organism evidence="1 2">
    <name type="scientific">Araneus ventricosus</name>
    <name type="common">Orbweaver spider</name>
    <name type="synonym">Epeira ventricosa</name>
    <dbReference type="NCBI Taxonomy" id="182803"/>
    <lineage>
        <taxon>Eukaryota</taxon>
        <taxon>Metazoa</taxon>
        <taxon>Ecdysozoa</taxon>
        <taxon>Arthropoda</taxon>
        <taxon>Chelicerata</taxon>
        <taxon>Arachnida</taxon>
        <taxon>Araneae</taxon>
        <taxon>Araneomorphae</taxon>
        <taxon>Entelegynae</taxon>
        <taxon>Araneoidea</taxon>
        <taxon>Araneidae</taxon>
        <taxon>Araneus</taxon>
    </lineage>
</organism>
<dbReference type="AlphaFoldDB" id="A0A4Y2IJ09"/>
<dbReference type="Proteomes" id="UP000499080">
    <property type="component" value="Unassembled WGS sequence"/>
</dbReference>
<name>A0A4Y2IJ09_ARAVE</name>
<dbReference type="EMBL" id="BGPR01263086">
    <property type="protein sequence ID" value="GBM77222.1"/>
    <property type="molecule type" value="Genomic_DNA"/>
</dbReference>
<keyword evidence="2" id="KW-1185">Reference proteome</keyword>
<accession>A0A4Y2IJ09</accession>